<dbReference type="EMBL" id="ANHY01000015">
    <property type="protein sequence ID" value="EKV28598.1"/>
    <property type="molecule type" value="Genomic_DNA"/>
</dbReference>
<dbReference type="Pfam" id="PF06667">
    <property type="entry name" value="PspB"/>
    <property type="match status" value="1"/>
</dbReference>
<dbReference type="GO" id="GO:0006355">
    <property type="term" value="P:regulation of DNA-templated transcription"/>
    <property type="evidence" value="ECO:0007669"/>
    <property type="project" value="InterPro"/>
</dbReference>
<keyword evidence="1" id="KW-0812">Transmembrane</keyword>
<dbReference type="AlphaFoldDB" id="K9HDN9"/>
<name>K9HDN9_9PROT</name>
<dbReference type="STRING" id="1238182.C882_0809"/>
<sequence length="75" mass="8560">MEFVVFVLGFLALAIVAPIAIIGHYVTRWRSIRTLSTEEERTLTDLLASTDRMRERITNLEKVLDAEAPGWRNDA</sequence>
<dbReference type="eggNOG" id="ENOG5032C05">
    <property type="taxonomic scope" value="Bacteria"/>
</dbReference>
<feature type="transmembrane region" description="Helical" evidence="1">
    <location>
        <begin position="6"/>
        <end position="26"/>
    </location>
</feature>
<dbReference type="Proteomes" id="UP000009881">
    <property type="component" value="Unassembled WGS sequence"/>
</dbReference>
<dbReference type="NCBIfam" id="TIGR02976">
    <property type="entry name" value="phageshock_pspB"/>
    <property type="match status" value="1"/>
</dbReference>
<dbReference type="RefSeq" id="WP_009541466.1">
    <property type="nucleotide sequence ID" value="NZ_ANHY01000015.1"/>
</dbReference>
<evidence type="ECO:0000313" key="3">
    <source>
        <dbReference type="Proteomes" id="UP000009881"/>
    </source>
</evidence>
<proteinExistence type="predicted"/>
<keyword evidence="3" id="KW-1185">Reference proteome</keyword>
<keyword evidence="1" id="KW-0472">Membrane</keyword>
<dbReference type="InterPro" id="IPR009554">
    <property type="entry name" value="Phageshock_PspB"/>
</dbReference>
<dbReference type="GO" id="GO:0009271">
    <property type="term" value="P:phage shock"/>
    <property type="evidence" value="ECO:0007669"/>
    <property type="project" value="InterPro"/>
</dbReference>
<organism evidence="2 3">
    <name type="scientific">Caenispirillum salinarum AK4</name>
    <dbReference type="NCBI Taxonomy" id="1238182"/>
    <lineage>
        <taxon>Bacteria</taxon>
        <taxon>Pseudomonadati</taxon>
        <taxon>Pseudomonadota</taxon>
        <taxon>Alphaproteobacteria</taxon>
        <taxon>Rhodospirillales</taxon>
        <taxon>Novispirillaceae</taxon>
        <taxon>Caenispirillum</taxon>
    </lineage>
</organism>
<keyword evidence="1" id="KW-1133">Transmembrane helix</keyword>
<gene>
    <name evidence="2" type="ORF">C882_0809</name>
</gene>
<comment type="caution">
    <text evidence="2">The sequence shown here is derived from an EMBL/GenBank/DDBJ whole genome shotgun (WGS) entry which is preliminary data.</text>
</comment>
<reference evidence="2" key="1">
    <citation type="journal article" date="2013" name="Genome Announc.">
        <title>Draft Genome Sequence of an Alphaproteobacterium, Caenispirillum salinarum AK4(T), Isolated from a Solar Saltern.</title>
        <authorList>
            <person name="Khatri I."/>
            <person name="Singh A."/>
            <person name="Korpole S."/>
            <person name="Pinnaka A.K."/>
            <person name="Subramanian S."/>
        </authorList>
    </citation>
    <scope>NUCLEOTIDE SEQUENCE [LARGE SCALE GENOMIC DNA]</scope>
    <source>
        <strain evidence="2">AK4</strain>
    </source>
</reference>
<evidence type="ECO:0000256" key="1">
    <source>
        <dbReference type="SAM" id="Phobius"/>
    </source>
</evidence>
<protein>
    <submittedName>
        <fullName evidence="2">Phage shock protein B</fullName>
    </submittedName>
</protein>
<evidence type="ECO:0000313" key="2">
    <source>
        <dbReference type="EMBL" id="EKV28598.1"/>
    </source>
</evidence>
<accession>K9HDN9</accession>